<dbReference type="InterPro" id="IPR036779">
    <property type="entry name" value="LysM_dom_sf"/>
</dbReference>
<dbReference type="EMBL" id="JALLBG020000024">
    <property type="protein sequence ID" value="KAL3771380.1"/>
    <property type="molecule type" value="Genomic_DNA"/>
</dbReference>
<dbReference type="AlphaFoldDB" id="A0ABD3N5J1"/>
<accession>A0ABD3N5J1</accession>
<dbReference type="Proteomes" id="UP001530293">
    <property type="component" value="Unassembled WGS sequence"/>
</dbReference>
<proteinExistence type="predicted"/>
<sequence length="281" mass="30472">MSEGGMYPWKVQRITYPKNGRPGNYNNLSHPLPDPPKDQIWVQDIHTREWKLVPLVVAAAVASTSHDTEEDEVAEDNGAAAAEHPGVPAASTPTMVTTDDPTTNNIHGATTGSITTAIPISTLELGIPIDNTIRNTTSSNSNSSLQIINGIQYHQIQPTDTFQGLCLRYKLTPTELRRANNVVLMDSNLTLHTKLIIPMGTMKPSSPSSPTSTKTSGHGDVDQEKEGEIAALLSKASSSSRRMNGSHNNKNELSYSEARAYLDLNLAIEFVGEVLGKIFGW</sequence>
<name>A0ABD3N5J1_9STRA</name>
<feature type="domain" description="LysM" evidence="2">
    <location>
        <begin position="152"/>
        <end position="197"/>
    </location>
</feature>
<dbReference type="InterPro" id="IPR045030">
    <property type="entry name" value="LYSM1-4"/>
</dbReference>
<keyword evidence="4" id="KW-1185">Reference proteome</keyword>
<feature type="region of interest" description="Disordered" evidence="1">
    <location>
        <begin position="199"/>
        <end position="224"/>
    </location>
</feature>
<dbReference type="SUPFAM" id="SSF54106">
    <property type="entry name" value="LysM domain"/>
    <property type="match status" value="1"/>
</dbReference>
<protein>
    <recommendedName>
        <fullName evidence="2">LysM domain-containing protein</fullName>
    </recommendedName>
</protein>
<evidence type="ECO:0000313" key="3">
    <source>
        <dbReference type="EMBL" id="KAL3771380.1"/>
    </source>
</evidence>
<dbReference type="InterPro" id="IPR018392">
    <property type="entry name" value="LysM"/>
</dbReference>
<reference evidence="3 4" key="1">
    <citation type="submission" date="2024-10" db="EMBL/GenBank/DDBJ databases">
        <title>Updated reference genomes for cyclostephanoid diatoms.</title>
        <authorList>
            <person name="Roberts W.R."/>
            <person name="Alverson A.J."/>
        </authorList>
    </citation>
    <scope>NUCLEOTIDE SEQUENCE [LARGE SCALE GENOMIC DNA]</scope>
    <source>
        <strain evidence="3 4">AJA232-27</strain>
    </source>
</reference>
<gene>
    <name evidence="3" type="ORF">ACHAWU_004653</name>
</gene>
<comment type="caution">
    <text evidence="3">The sequence shown here is derived from an EMBL/GenBank/DDBJ whole genome shotgun (WGS) entry which is preliminary data.</text>
</comment>
<dbReference type="SMART" id="SM00257">
    <property type="entry name" value="LysM"/>
    <property type="match status" value="1"/>
</dbReference>
<evidence type="ECO:0000259" key="2">
    <source>
        <dbReference type="PROSITE" id="PS51782"/>
    </source>
</evidence>
<organism evidence="3 4">
    <name type="scientific">Discostella pseudostelligera</name>
    <dbReference type="NCBI Taxonomy" id="259834"/>
    <lineage>
        <taxon>Eukaryota</taxon>
        <taxon>Sar</taxon>
        <taxon>Stramenopiles</taxon>
        <taxon>Ochrophyta</taxon>
        <taxon>Bacillariophyta</taxon>
        <taxon>Coscinodiscophyceae</taxon>
        <taxon>Thalassiosirophycidae</taxon>
        <taxon>Stephanodiscales</taxon>
        <taxon>Stephanodiscaceae</taxon>
        <taxon>Discostella</taxon>
    </lineage>
</organism>
<feature type="compositionally biased region" description="Low complexity" evidence="1">
    <location>
        <begin position="199"/>
        <end position="216"/>
    </location>
</feature>
<dbReference type="PANTHER" id="PTHR20932:SF8">
    <property type="entry name" value="LD22649P"/>
    <property type="match status" value="1"/>
</dbReference>
<evidence type="ECO:0000313" key="4">
    <source>
        <dbReference type="Proteomes" id="UP001530293"/>
    </source>
</evidence>
<evidence type="ECO:0000256" key="1">
    <source>
        <dbReference type="SAM" id="MobiDB-lite"/>
    </source>
</evidence>
<dbReference type="CDD" id="cd00118">
    <property type="entry name" value="LysM"/>
    <property type="match status" value="1"/>
</dbReference>
<dbReference type="PANTHER" id="PTHR20932">
    <property type="entry name" value="LYSM AND PUTATIVE PEPTIDOGLYCAN-BINDING DOMAIN-CONTAINING PROTEIN"/>
    <property type="match status" value="1"/>
</dbReference>
<dbReference type="Gene3D" id="3.10.350.10">
    <property type="entry name" value="LysM domain"/>
    <property type="match status" value="1"/>
</dbReference>
<dbReference type="PROSITE" id="PS51782">
    <property type="entry name" value="LYSM"/>
    <property type="match status" value="1"/>
</dbReference>